<name>A0A560H852_9PROT</name>
<keyword evidence="3" id="KW-1185">Reference proteome</keyword>
<dbReference type="InterPro" id="IPR018648">
    <property type="entry name" value="DUF2076"/>
</dbReference>
<proteinExistence type="predicted"/>
<feature type="compositionally biased region" description="Basic and acidic residues" evidence="1">
    <location>
        <begin position="218"/>
        <end position="240"/>
    </location>
</feature>
<dbReference type="Proteomes" id="UP000315751">
    <property type="component" value="Unassembled WGS sequence"/>
</dbReference>
<sequence length="263" mass="27430">MTPKDREDLTALLARVSRLDGMPRDPESDRLVGEALSRQPALPYIMAQALLAQQEALVDAQRRLADLQQTAAARPQGGPPPFTGPSSGQSAATPSPGPWGQSSYPAQQPQAPYGQAAYGQNYAPPQPAYGQPAYGAPPVYAQPRSFMRGMFETMAGVAGGVLAADAVESLFRGGHGGLGGGIGGGLGGSPWGAGYGGDRIDETVINNTTVNETIVNENGDRFDPGRQDAGYRDDSYRDDTGGYQDASYDTANDGGFDDGSIDT</sequence>
<comment type="caution">
    <text evidence="2">The sequence shown here is derived from an EMBL/GenBank/DDBJ whole genome shotgun (WGS) entry which is preliminary data.</text>
</comment>
<dbReference type="AlphaFoldDB" id="A0A560H852"/>
<dbReference type="Pfam" id="PF09849">
    <property type="entry name" value="DUF2076"/>
    <property type="match status" value="1"/>
</dbReference>
<dbReference type="EMBL" id="VITR01000006">
    <property type="protein sequence ID" value="TWB42493.1"/>
    <property type="molecule type" value="Genomic_DNA"/>
</dbReference>
<evidence type="ECO:0000256" key="1">
    <source>
        <dbReference type="SAM" id="MobiDB-lite"/>
    </source>
</evidence>
<dbReference type="OrthoDB" id="7359466at2"/>
<evidence type="ECO:0000313" key="2">
    <source>
        <dbReference type="EMBL" id="TWB42493.1"/>
    </source>
</evidence>
<reference evidence="2 3" key="1">
    <citation type="submission" date="2019-06" db="EMBL/GenBank/DDBJ databases">
        <title>Genomic Encyclopedia of Type Strains, Phase IV (KMG-V): Genome sequencing to study the core and pangenomes of soil and plant-associated prokaryotes.</title>
        <authorList>
            <person name="Whitman W."/>
        </authorList>
    </citation>
    <scope>NUCLEOTIDE SEQUENCE [LARGE SCALE GENOMIC DNA]</scope>
    <source>
        <strain evidence="2 3">BR 11622</strain>
    </source>
</reference>
<evidence type="ECO:0008006" key="4">
    <source>
        <dbReference type="Google" id="ProtNLM"/>
    </source>
</evidence>
<protein>
    <recommendedName>
        <fullName evidence="4">DUF2076 family protein</fullName>
    </recommendedName>
</protein>
<feature type="region of interest" description="Disordered" evidence="1">
    <location>
        <begin position="215"/>
        <end position="263"/>
    </location>
</feature>
<dbReference type="RefSeq" id="WP_145732155.1">
    <property type="nucleotide sequence ID" value="NZ_VITR01000006.1"/>
</dbReference>
<feature type="compositionally biased region" description="Low complexity" evidence="1">
    <location>
        <begin position="104"/>
        <end position="124"/>
    </location>
</feature>
<feature type="region of interest" description="Disordered" evidence="1">
    <location>
        <begin position="71"/>
        <end position="124"/>
    </location>
</feature>
<evidence type="ECO:0000313" key="3">
    <source>
        <dbReference type="Proteomes" id="UP000315751"/>
    </source>
</evidence>
<organism evidence="2 3">
    <name type="scientific">Nitrospirillum amazonense</name>
    <dbReference type="NCBI Taxonomy" id="28077"/>
    <lineage>
        <taxon>Bacteria</taxon>
        <taxon>Pseudomonadati</taxon>
        <taxon>Pseudomonadota</taxon>
        <taxon>Alphaproteobacteria</taxon>
        <taxon>Rhodospirillales</taxon>
        <taxon>Azospirillaceae</taxon>
        <taxon>Nitrospirillum</taxon>
    </lineage>
</organism>
<gene>
    <name evidence="2" type="ORF">FBZ90_10689</name>
</gene>
<accession>A0A560H852</accession>